<gene>
    <name evidence="1" type="ORF">A994_06111</name>
</gene>
<dbReference type="EMBL" id="AMPO01000004">
    <property type="protein sequence ID" value="EKF86038.1"/>
    <property type="molecule type" value="Genomic_DNA"/>
</dbReference>
<dbReference type="AlphaFoldDB" id="K2R0G8"/>
<name>K2R0G8_METFP</name>
<dbReference type="PATRIC" id="fig|1204725.3.peg.1228"/>
<dbReference type="Gene3D" id="3.90.1150.10">
    <property type="entry name" value="Aspartate Aminotransferase, domain 1"/>
    <property type="match status" value="1"/>
</dbReference>
<accession>K2R0G8</accession>
<sequence>MKSNDIGVNVHYIPIYHFSYYQNNFNFDPNDFPVTEDVFNRIITLPLHPQLKEDQIEFICNKIELFTE</sequence>
<dbReference type="Proteomes" id="UP000007360">
    <property type="component" value="Unassembled WGS sequence"/>
</dbReference>
<dbReference type="InterPro" id="IPR000653">
    <property type="entry name" value="DegT/StrS_aminotransferase"/>
</dbReference>
<comment type="caution">
    <text evidence="1">The sequence shown here is derived from an EMBL/GenBank/DDBJ whole genome shotgun (WGS) entry which is preliminary data.</text>
</comment>
<proteinExistence type="predicted"/>
<evidence type="ECO:0000313" key="1">
    <source>
        <dbReference type="EMBL" id="EKF86038.1"/>
    </source>
</evidence>
<reference evidence="1 2" key="1">
    <citation type="journal article" date="2012" name="J. Bacteriol.">
        <title>Draft genome sequence of Methanobacterium formicicum DSM 3637, an archaebacterium isolated from the methane producer amoeba Pelomyxa palustris.</title>
        <authorList>
            <person name="Gutierrez G."/>
        </authorList>
    </citation>
    <scope>NUCLEOTIDE SEQUENCE [LARGE SCALE GENOMIC DNA]</scope>
    <source>
        <strain evidence="2">DSM 3637 / PP1</strain>
    </source>
</reference>
<dbReference type="SUPFAM" id="SSF53383">
    <property type="entry name" value="PLP-dependent transferases"/>
    <property type="match status" value="1"/>
</dbReference>
<organism evidence="1 2">
    <name type="scientific">Methanobacterium formicicum (strain DSM 3637 / PP1)</name>
    <dbReference type="NCBI Taxonomy" id="1204725"/>
    <lineage>
        <taxon>Archaea</taxon>
        <taxon>Methanobacteriati</taxon>
        <taxon>Methanobacteriota</taxon>
        <taxon>Methanomada group</taxon>
        <taxon>Methanobacteria</taxon>
        <taxon>Methanobacteriales</taxon>
        <taxon>Methanobacteriaceae</taxon>
        <taxon>Methanobacterium</taxon>
    </lineage>
</organism>
<evidence type="ECO:0000313" key="2">
    <source>
        <dbReference type="Proteomes" id="UP000007360"/>
    </source>
</evidence>
<dbReference type="Pfam" id="PF01041">
    <property type="entry name" value="DegT_DnrJ_EryC1"/>
    <property type="match status" value="1"/>
</dbReference>
<keyword evidence="2" id="KW-1185">Reference proteome</keyword>
<dbReference type="InterPro" id="IPR015422">
    <property type="entry name" value="PyrdxlP-dep_Trfase_small"/>
</dbReference>
<protein>
    <submittedName>
        <fullName evidence="1">Amino-sugar biosynthesis protein</fullName>
    </submittedName>
</protein>
<dbReference type="InterPro" id="IPR015424">
    <property type="entry name" value="PyrdxlP-dep_Trfase"/>
</dbReference>